<sequence length="273" mass="30583">MGSIEIKEQPQRIVVLSHGALDFLDEIGVEPVGVVKQLLPSHLEQYGDKKYQALGSLKEPNFEEIFMAKPDLIIAEGRQAELYKDLSAIAPVYMYQIDNSDYWKTTQHHWRVLGDLFGQTEQVEGMITKIEEQFRAIESETKANSMNAMSVMNAGNRLSMFGTNSRFSVIYDELGFETRESKNVESVARPHGNLISFEYVADAQPDVIFILDRQQAIGQGNANSAQFFDNPLVNSTPAAKTNKVVFLDSAAWYLTAGGYTSTQIMINDVKQVL</sequence>
<dbReference type="AlphaFoldDB" id="A0A7Z2T8J0"/>
<dbReference type="GO" id="GO:1901678">
    <property type="term" value="P:iron coordination entity transport"/>
    <property type="evidence" value="ECO:0007669"/>
    <property type="project" value="UniProtKB-ARBA"/>
</dbReference>
<dbReference type="EMBL" id="CP047476">
    <property type="protein sequence ID" value="QIA66177.1"/>
    <property type="molecule type" value="Genomic_DNA"/>
</dbReference>
<dbReference type="InterPro" id="IPR033870">
    <property type="entry name" value="FatB"/>
</dbReference>
<dbReference type="InterPro" id="IPR051313">
    <property type="entry name" value="Bact_iron-sidero_bind"/>
</dbReference>
<keyword evidence="4" id="KW-0408">Iron</keyword>
<keyword evidence="3" id="KW-0813">Transport</keyword>
<dbReference type="SUPFAM" id="SSF53807">
    <property type="entry name" value="Helical backbone' metal receptor"/>
    <property type="match status" value="1"/>
</dbReference>
<comment type="subcellular location">
    <subcellularLocation>
        <location evidence="1">Cell envelope</location>
    </subcellularLocation>
</comment>
<accession>A0A7Z2T8J0</accession>
<reference evidence="7 8" key="1">
    <citation type="submission" date="2020-01" db="EMBL/GenBank/DDBJ databases">
        <title>Whole genome and functional gene identification of agarase of Vibrio HN897.</title>
        <authorList>
            <person name="Liu Y."/>
            <person name="Zhao Z."/>
        </authorList>
    </citation>
    <scope>NUCLEOTIDE SEQUENCE [LARGE SCALE GENOMIC DNA]</scope>
    <source>
        <strain evidence="7 8">HN897</strain>
    </source>
</reference>
<proteinExistence type="inferred from homology"/>
<dbReference type="InterPro" id="IPR002491">
    <property type="entry name" value="ABC_transptr_periplasmic_BD"/>
</dbReference>
<name>A0A7Z2T8J0_9VIBR</name>
<evidence type="ECO:0000256" key="4">
    <source>
        <dbReference type="ARBA" id="ARBA00022496"/>
    </source>
</evidence>
<dbReference type="Pfam" id="PF01497">
    <property type="entry name" value="Peripla_BP_2"/>
    <property type="match status" value="1"/>
</dbReference>
<dbReference type="Gene3D" id="3.40.50.1980">
    <property type="entry name" value="Nitrogenase molybdenum iron protein domain"/>
    <property type="match status" value="2"/>
</dbReference>
<dbReference type="PROSITE" id="PS50983">
    <property type="entry name" value="FE_B12_PBP"/>
    <property type="match status" value="1"/>
</dbReference>
<comment type="similarity">
    <text evidence="2">Belongs to the bacterial solute-binding protein 8 family.</text>
</comment>
<keyword evidence="4" id="KW-0406">Ion transport</keyword>
<evidence type="ECO:0000256" key="5">
    <source>
        <dbReference type="ARBA" id="ARBA00022729"/>
    </source>
</evidence>
<keyword evidence="4" id="KW-0410">Iron transport</keyword>
<dbReference type="PANTHER" id="PTHR30532:SF28">
    <property type="entry name" value="PETROBACTIN-BINDING PROTEIN YCLQ"/>
    <property type="match status" value="1"/>
</dbReference>
<evidence type="ECO:0000313" key="7">
    <source>
        <dbReference type="EMBL" id="QIA66177.1"/>
    </source>
</evidence>
<keyword evidence="5" id="KW-0732">Signal</keyword>
<protein>
    <submittedName>
        <fullName evidence="7">ABC transporter substrate-binding protein</fullName>
    </submittedName>
</protein>
<organism evidence="7 8">
    <name type="scientific">Vibrio astriarenae</name>
    <dbReference type="NCBI Taxonomy" id="1481923"/>
    <lineage>
        <taxon>Bacteria</taxon>
        <taxon>Pseudomonadati</taxon>
        <taxon>Pseudomonadota</taxon>
        <taxon>Gammaproteobacteria</taxon>
        <taxon>Vibrionales</taxon>
        <taxon>Vibrionaceae</taxon>
        <taxon>Vibrio</taxon>
    </lineage>
</organism>
<dbReference type="PANTHER" id="PTHR30532">
    <property type="entry name" value="IRON III DICITRATE-BINDING PERIPLASMIC PROTEIN"/>
    <property type="match status" value="1"/>
</dbReference>
<dbReference type="Proteomes" id="UP000464262">
    <property type="component" value="Chromosome 2"/>
</dbReference>
<evidence type="ECO:0000256" key="2">
    <source>
        <dbReference type="ARBA" id="ARBA00008814"/>
    </source>
</evidence>
<dbReference type="GO" id="GO:0030288">
    <property type="term" value="C:outer membrane-bounded periplasmic space"/>
    <property type="evidence" value="ECO:0007669"/>
    <property type="project" value="TreeGrafter"/>
</dbReference>
<feature type="domain" description="Fe/B12 periplasmic-binding" evidence="6">
    <location>
        <begin position="12"/>
        <end position="273"/>
    </location>
</feature>
<evidence type="ECO:0000313" key="8">
    <source>
        <dbReference type="Proteomes" id="UP000464262"/>
    </source>
</evidence>
<evidence type="ECO:0000256" key="3">
    <source>
        <dbReference type="ARBA" id="ARBA00022448"/>
    </source>
</evidence>
<dbReference type="CDD" id="cd01140">
    <property type="entry name" value="FatB"/>
    <property type="match status" value="1"/>
</dbReference>
<dbReference type="KEGG" id="vas:GT360_18995"/>
<gene>
    <name evidence="7" type="ORF">GT360_18995</name>
</gene>
<keyword evidence="8" id="KW-1185">Reference proteome</keyword>
<evidence type="ECO:0000256" key="1">
    <source>
        <dbReference type="ARBA" id="ARBA00004196"/>
    </source>
</evidence>
<evidence type="ECO:0000259" key="6">
    <source>
        <dbReference type="PROSITE" id="PS50983"/>
    </source>
</evidence>